<accession>A0A9W9B0I4</accession>
<dbReference type="Proteomes" id="UP001150238">
    <property type="component" value="Unassembled WGS sequence"/>
</dbReference>
<dbReference type="InterPro" id="IPR044855">
    <property type="entry name" value="CoA-Trfase_III_dom3_sf"/>
</dbReference>
<evidence type="ECO:0000313" key="3">
    <source>
        <dbReference type="Proteomes" id="UP001150238"/>
    </source>
</evidence>
<dbReference type="InterPro" id="IPR003673">
    <property type="entry name" value="CoA-Trfase_fam_III"/>
</dbReference>
<comment type="similarity">
    <text evidence="1">Belongs to the CoA-transferase III family.</text>
</comment>
<dbReference type="GO" id="GO:0003824">
    <property type="term" value="F:catalytic activity"/>
    <property type="evidence" value="ECO:0007669"/>
    <property type="project" value="InterPro"/>
</dbReference>
<dbReference type="InterPro" id="IPR023606">
    <property type="entry name" value="CoA-Trfase_III_dom_1_sf"/>
</dbReference>
<gene>
    <name evidence="2" type="ORF">C8J55DRAFT_498253</name>
</gene>
<evidence type="ECO:0000313" key="2">
    <source>
        <dbReference type="EMBL" id="KAJ4495047.1"/>
    </source>
</evidence>
<protein>
    <submittedName>
        <fullName evidence="2">CoA-transferase family III domain-containing protein</fullName>
    </submittedName>
</protein>
<sequence length="374" mass="40395">MMALKGKKVIEFAGLAPAPFAGLILSDNGASVIRVNRPSASTLDVLCRGKRSIAINSKIPSGRELLKRLVASSDVLIDPFRPGVMERLGLGPDVFLGDSGMNRRLVYARIVGFPRTGPYKDMAGHDLNYLALSGVLSMLPGSVDKPSFPLNLLADFAGGGMYLATKILLALLECNESNQGQVVDVDMVTGTRYVSTSPLIHRLNPSTGRFAAERGANLLDGGAPFYDVYVCKDGGLMTLACIEPHFFKIFIGKFLEALPEHFVLSDEWREFPAAVAQADQKLWPKLKQFLMSGFSLRTRNDWADIFFATDACCVPVLTPEEAAQSGTSSSGEVVSCLLNPGQHTKEVLTAELGLTENEYEDLVEKGVIGQCSGD</sequence>
<reference evidence="2" key="1">
    <citation type="submission" date="2022-08" db="EMBL/GenBank/DDBJ databases">
        <authorList>
            <consortium name="DOE Joint Genome Institute"/>
            <person name="Min B."/>
            <person name="Riley R."/>
            <person name="Sierra-Patev S."/>
            <person name="Naranjo-Ortiz M."/>
            <person name="Looney B."/>
            <person name="Konkel Z."/>
            <person name="Slot J.C."/>
            <person name="Sakamoto Y."/>
            <person name="Steenwyk J.L."/>
            <person name="Rokas A."/>
            <person name="Carro J."/>
            <person name="Camarero S."/>
            <person name="Ferreira P."/>
            <person name="Molpeceres G."/>
            <person name="Ruiz-Duenas F.J."/>
            <person name="Serrano A."/>
            <person name="Henrissat B."/>
            <person name="Drula E."/>
            <person name="Hughes K.W."/>
            <person name="Mata J.L."/>
            <person name="Ishikawa N.K."/>
            <person name="Vargas-Isla R."/>
            <person name="Ushijima S."/>
            <person name="Smith C.A."/>
            <person name="Ahrendt S."/>
            <person name="Andreopoulos W."/>
            <person name="He G."/>
            <person name="Labutti K."/>
            <person name="Lipzen A."/>
            <person name="Ng V."/>
            <person name="Sandor L."/>
            <person name="Barry K."/>
            <person name="Martinez A.T."/>
            <person name="Xiao Y."/>
            <person name="Gibbons J.G."/>
            <person name="Terashima K."/>
            <person name="Hibbett D.S."/>
            <person name="Grigoriev I.V."/>
        </authorList>
    </citation>
    <scope>NUCLEOTIDE SEQUENCE</scope>
    <source>
        <strain evidence="2">Sp2 HRB7682 ss15</strain>
    </source>
</reference>
<dbReference type="PANTHER" id="PTHR48228">
    <property type="entry name" value="SUCCINYL-COA--D-CITRAMALATE COA-TRANSFERASE"/>
    <property type="match status" value="1"/>
</dbReference>
<dbReference type="EMBL" id="JANVFS010000002">
    <property type="protein sequence ID" value="KAJ4495047.1"/>
    <property type="molecule type" value="Genomic_DNA"/>
</dbReference>
<dbReference type="SUPFAM" id="SSF89796">
    <property type="entry name" value="CoA-transferase family III (CaiB/BaiF)"/>
    <property type="match status" value="1"/>
</dbReference>
<dbReference type="PANTHER" id="PTHR48228:SF5">
    <property type="entry name" value="ALPHA-METHYLACYL-COA RACEMASE"/>
    <property type="match status" value="1"/>
</dbReference>
<comment type="caution">
    <text evidence="2">The sequence shown here is derived from an EMBL/GenBank/DDBJ whole genome shotgun (WGS) entry which is preliminary data.</text>
</comment>
<proteinExistence type="inferred from homology"/>
<evidence type="ECO:0000256" key="1">
    <source>
        <dbReference type="ARBA" id="ARBA00008383"/>
    </source>
</evidence>
<dbReference type="Gene3D" id="3.40.50.10540">
    <property type="entry name" value="Crotonobetainyl-coa:carnitine coa-transferase, domain 1"/>
    <property type="match status" value="1"/>
</dbReference>
<dbReference type="AlphaFoldDB" id="A0A9W9B0I4"/>
<dbReference type="InterPro" id="IPR050509">
    <property type="entry name" value="CoA-transferase_III"/>
</dbReference>
<dbReference type="Pfam" id="PF02515">
    <property type="entry name" value="CoA_transf_3"/>
    <property type="match status" value="1"/>
</dbReference>
<organism evidence="2 3">
    <name type="scientific">Lentinula lateritia</name>
    <dbReference type="NCBI Taxonomy" id="40482"/>
    <lineage>
        <taxon>Eukaryota</taxon>
        <taxon>Fungi</taxon>
        <taxon>Dikarya</taxon>
        <taxon>Basidiomycota</taxon>
        <taxon>Agaricomycotina</taxon>
        <taxon>Agaricomycetes</taxon>
        <taxon>Agaricomycetidae</taxon>
        <taxon>Agaricales</taxon>
        <taxon>Marasmiineae</taxon>
        <taxon>Omphalotaceae</taxon>
        <taxon>Lentinula</taxon>
    </lineage>
</organism>
<dbReference type="Gene3D" id="3.30.1540.10">
    <property type="entry name" value="formyl-coa transferase, domain 3"/>
    <property type="match status" value="1"/>
</dbReference>
<name>A0A9W9B0I4_9AGAR</name>
<reference evidence="2" key="2">
    <citation type="journal article" date="2023" name="Proc. Natl. Acad. Sci. U.S.A.">
        <title>A global phylogenomic analysis of the shiitake genus Lentinula.</title>
        <authorList>
            <person name="Sierra-Patev S."/>
            <person name="Min B."/>
            <person name="Naranjo-Ortiz M."/>
            <person name="Looney B."/>
            <person name="Konkel Z."/>
            <person name="Slot J.C."/>
            <person name="Sakamoto Y."/>
            <person name="Steenwyk J.L."/>
            <person name="Rokas A."/>
            <person name="Carro J."/>
            <person name="Camarero S."/>
            <person name="Ferreira P."/>
            <person name="Molpeceres G."/>
            <person name="Ruiz-Duenas F.J."/>
            <person name="Serrano A."/>
            <person name="Henrissat B."/>
            <person name="Drula E."/>
            <person name="Hughes K.W."/>
            <person name="Mata J.L."/>
            <person name="Ishikawa N.K."/>
            <person name="Vargas-Isla R."/>
            <person name="Ushijima S."/>
            <person name="Smith C.A."/>
            <person name="Donoghue J."/>
            <person name="Ahrendt S."/>
            <person name="Andreopoulos W."/>
            <person name="He G."/>
            <person name="LaButti K."/>
            <person name="Lipzen A."/>
            <person name="Ng V."/>
            <person name="Riley R."/>
            <person name="Sandor L."/>
            <person name="Barry K."/>
            <person name="Martinez A.T."/>
            <person name="Xiao Y."/>
            <person name="Gibbons J.G."/>
            <person name="Terashima K."/>
            <person name="Grigoriev I.V."/>
            <person name="Hibbett D."/>
        </authorList>
    </citation>
    <scope>NUCLEOTIDE SEQUENCE</scope>
    <source>
        <strain evidence="2">Sp2 HRB7682 ss15</strain>
    </source>
</reference>